<comment type="similarity">
    <text evidence="9">Belongs to the HisA/HisF family.</text>
</comment>
<dbReference type="SUPFAM" id="SSF51366">
    <property type="entry name" value="Ribulose-phoshate binding barrel"/>
    <property type="match status" value="1"/>
</dbReference>
<dbReference type="GO" id="GO:0000105">
    <property type="term" value="P:L-histidine biosynthetic process"/>
    <property type="evidence" value="ECO:0007669"/>
    <property type="project" value="UniProtKB-UniPathway"/>
</dbReference>
<dbReference type="InterPro" id="IPR013785">
    <property type="entry name" value="Aldolase_TIM"/>
</dbReference>
<dbReference type="Gene3D" id="3.40.50.880">
    <property type="match status" value="1"/>
</dbReference>
<dbReference type="Gene3D" id="3.20.20.70">
    <property type="entry name" value="Aldolase class I"/>
    <property type="match status" value="2"/>
</dbReference>
<evidence type="ECO:0000256" key="1">
    <source>
        <dbReference type="ARBA" id="ARBA00005091"/>
    </source>
</evidence>
<dbReference type="GO" id="GO:0004359">
    <property type="term" value="F:glutaminase activity"/>
    <property type="evidence" value="ECO:0007669"/>
    <property type="project" value="UniProtKB-EC"/>
</dbReference>
<dbReference type="InterPro" id="IPR010139">
    <property type="entry name" value="Imidazole-glycPsynth_HisH"/>
</dbReference>
<feature type="region of interest" description="Disordered" evidence="10">
    <location>
        <begin position="282"/>
        <end position="309"/>
    </location>
</feature>
<protein>
    <recommendedName>
        <fullName evidence="11">Glutamine amidotransferase domain-containing protein</fullName>
    </recommendedName>
</protein>
<feature type="compositionally biased region" description="Basic and acidic residues" evidence="10">
    <location>
        <begin position="216"/>
        <end position="245"/>
    </location>
</feature>
<keyword evidence="5 9" id="KW-0368">Histidine biosynthesis</keyword>
<dbReference type="EMBL" id="CAADRP010001619">
    <property type="protein sequence ID" value="VFU45110.1"/>
    <property type="molecule type" value="Genomic_DNA"/>
</dbReference>
<feature type="region of interest" description="Disordered" evidence="10">
    <location>
        <begin position="63"/>
        <end position="104"/>
    </location>
</feature>
<dbReference type="PROSITE" id="PS51273">
    <property type="entry name" value="GATASE_TYPE_1"/>
    <property type="match status" value="1"/>
</dbReference>
<comment type="pathway">
    <text evidence="1">Amino-acid biosynthesis; L-histidine biosynthesis; L-histidine from 5-phospho-alpha-D-ribose 1-diphosphate: step 5/9.</text>
</comment>
<dbReference type="Pfam" id="PF00117">
    <property type="entry name" value="GATase"/>
    <property type="match status" value="1"/>
</dbReference>
<organism evidence="12">
    <name type="scientific">Salix viminalis</name>
    <name type="common">Common osier</name>
    <name type="synonym">Basket willow</name>
    <dbReference type="NCBI Taxonomy" id="40686"/>
    <lineage>
        <taxon>Eukaryota</taxon>
        <taxon>Viridiplantae</taxon>
        <taxon>Streptophyta</taxon>
        <taxon>Embryophyta</taxon>
        <taxon>Tracheophyta</taxon>
        <taxon>Spermatophyta</taxon>
        <taxon>Magnoliopsida</taxon>
        <taxon>eudicotyledons</taxon>
        <taxon>Gunneridae</taxon>
        <taxon>Pentapetalae</taxon>
        <taxon>rosids</taxon>
        <taxon>fabids</taxon>
        <taxon>Malpighiales</taxon>
        <taxon>Salicaceae</taxon>
        <taxon>Saliceae</taxon>
        <taxon>Salix</taxon>
    </lineage>
</organism>
<evidence type="ECO:0000259" key="11">
    <source>
        <dbReference type="Pfam" id="PF00117"/>
    </source>
</evidence>
<dbReference type="GO" id="GO:0000107">
    <property type="term" value="F:imidazoleglycerol-phosphate synthase activity"/>
    <property type="evidence" value="ECO:0007669"/>
    <property type="project" value="InterPro"/>
</dbReference>
<dbReference type="UniPathway" id="UPA00031">
    <property type="reaction ID" value="UER00010"/>
</dbReference>
<keyword evidence="6" id="KW-0456">Lyase</keyword>
<reference evidence="12" key="1">
    <citation type="submission" date="2019-03" db="EMBL/GenBank/DDBJ databases">
        <authorList>
            <person name="Mank J."/>
            <person name="Almeida P."/>
        </authorList>
    </citation>
    <scope>NUCLEOTIDE SEQUENCE</scope>
    <source>
        <strain evidence="12">78183</strain>
    </source>
</reference>
<evidence type="ECO:0000256" key="5">
    <source>
        <dbReference type="ARBA" id="ARBA00023102"/>
    </source>
</evidence>
<evidence type="ECO:0000256" key="2">
    <source>
        <dbReference type="ARBA" id="ARBA00022605"/>
    </source>
</evidence>
<feature type="compositionally biased region" description="Polar residues" evidence="10">
    <location>
        <begin position="63"/>
        <end position="72"/>
    </location>
</feature>
<dbReference type="SUPFAM" id="SSF52317">
    <property type="entry name" value="Class I glutamine amidotransferase-like"/>
    <property type="match status" value="1"/>
</dbReference>
<feature type="compositionally biased region" description="Polar residues" evidence="10">
    <location>
        <begin position="297"/>
        <end position="308"/>
    </location>
</feature>
<evidence type="ECO:0000256" key="10">
    <source>
        <dbReference type="SAM" id="MobiDB-lite"/>
    </source>
</evidence>
<proteinExistence type="inferred from homology"/>
<dbReference type="InterPro" id="IPR029062">
    <property type="entry name" value="Class_I_gatase-like"/>
</dbReference>
<gene>
    <name evidence="12" type="ORF">SVIM_LOCUS281289</name>
</gene>
<dbReference type="PANTHER" id="PTHR36373">
    <property type="entry name" value="EXPRESSED PROTEIN"/>
    <property type="match status" value="1"/>
</dbReference>
<dbReference type="CDD" id="cd04731">
    <property type="entry name" value="HisF"/>
    <property type="match status" value="1"/>
</dbReference>
<dbReference type="Pfam" id="PF00977">
    <property type="entry name" value="His_biosynth"/>
    <property type="match status" value="1"/>
</dbReference>
<feature type="domain" description="Glutamine amidotransferase" evidence="11">
    <location>
        <begin position="417"/>
        <end position="605"/>
    </location>
</feature>
<dbReference type="CDD" id="cd01748">
    <property type="entry name" value="GATase1_IGP_Synthase"/>
    <property type="match status" value="1"/>
</dbReference>
<evidence type="ECO:0000256" key="8">
    <source>
        <dbReference type="ARBA" id="ARBA00049534"/>
    </source>
</evidence>
<keyword evidence="4" id="KW-0315">Glutamine amidotransferase</keyword>
<accession>A0A6N2LU12</accession>
<feature type="region of interest" description="Disordered" evidence="10">
    <location>
        <begin position="216"/>
        <end position="263"/>
    </location>
</feature>
<evidence type="ECO:0000313" key="12">
    <source>
        <dbReference type="EMBL" id="VFU45110.1"/>
    </source>
</evidence>
<evidence type="ECO:0000256" key="6">
    <source>
        <dbReference type="ARBA" id="ARBA00023239"/>
    </source>
</evidence>
<evidence type="ECO:0000256" key="4">
    <source>
        <dbReference type="ARBA" id="ARBA00022962"/>
    </source>
</evidence>
<dbReference type="NCBIfam" id="TIGR01855">
    <property type="entry name" value="IMP_synth_hisH"/>
    <property type="match status" value="1"/>
</dbReference>
<dbReference type="HAMAP" id="MF_00278">
    <property type="entry name" value="HisH"/>
    <property type="match status" value="1"/>
</dbReference>
<evidence type="ECO:0000256" key="9">
    <source>
        <dbReference type="RuleBase" id="RU003657"/>
    </source>
</evidence>
<keyword evidence="2 9" id="KW-0028">Amino-acid biosynthesis</keyword>
<dbReference type="GO" id="GO:0016829">
    <property type="term" value="F:lyase activity"/>
    <property type="evidence" value="ECO:0007669"/>
    <property type="project" value="UniProtKB-KW"/>
</dbReference>
<dbReference type="AlphaFoldDB" id="A0A6N2LU12"/>
<dbReference type="InterPro" id="IPR004651">
    <property type="entry name" value="HisF"/>
</dbReference>
<name>A0A6N2LU12_SALVM</name>
<keyword evidence="3" id="KW-0378">Hydrolase</keyword>
<evidence type="ECO:0000256" key="3">
    <source>
        <dbReference type="ARBA" id="ARBA00022801"/>
    </source>
</evidence>
<sequence>MEPEKIDWKRINSVFVEDKLYESVNAPKWYDFVAPEDSIDDEAWFCRPDCNHPKTAEDFLKTTQTSKFSSSGDKARSRAPLSEKNQRCKSKRRGQSQSSFTPYNYKAKFNQDSENRNPNLPTPTSHHEFTKEMIKSNSEITILLMMEAPRLKSTLSARNLFAGKDKLGHITEFCNELKKMATRAWEKESLNENESQVGEKKDGVFVNEGSRDVLRELNVKEKESKPLLEKDGEKPEGNEKRSVKEKQRRKKRDDDAENMPVPLNLANVKSKGEELLLQIRTNPPSPQCFSANRAPAKTSTPSKASRSRLTVRGMLEESKDEEEIEGKVRSFFAADGRESRALDSKQWFREAVMDAAPFTSSSSSSSSSTFKTASISSSSTSLICLSKNLSRNHLPSKFKSRRNLSVRASNDDSVVTLLDYGAGNVRSVRNAIRHLGFQIKDVQTPKDILNARRLIFPGVGAFAPAMDVLNNTGMGEALCTYIQDDRPFLGICLGLQLLFESSEENGPVGGLGLIPGVVGRFDSSKGFRVPHIGWNALQITKDSEILDDIGNRHVYFVHSYRAMPSKENKDWISSTCNYGDEFIASVRKGKVHAVQFHPEKSGGKQFITHAFLYLQDMDYVGLSVLRRFLLPKSSLTEKRTERKASKLAKRVIACLDVRTNDEGDLVVTKGDQYDVREHAEKNEVRNLGKPVELAGQYYKDGADEVSFLNITGFRDFPLGDLPMLQVLRSASENVFVPLTVGGGIRDFTDSNDRYYSSLEVASEYFRSGADKISIGSDAVHAAEEYLKTKVKTGKSSIEQISRVYGNQAVVVSIDPRRMYLNDPSDVEFKSIRLTKQGPNGEEYAWYQCTINGGREGQGKGFDVDLIKMISDAVSIPVIASSGAGAVEHFTDVFSKTNASAALAAGIFHRKEVPIRSVKEHLLKEGIEVRI</sequence>
<comment type="catalytic activity">
    <reaction evidence="7">
        <text>5-[(5-phospho-1-deoxy-D-ribulos-1-ylimino)methylamino]-1-(5-phospho-beta-D-ribosyl)imidazole-4-carboxamide + L-glutamine = D-erythro-1-(imidazol-4-yl)glycerol 3-phosphate + 5-amino-1-(5-phospho-beta-D-ribosyl)imidazole-4-carboxamide + L-glutamate + H(+)</text>
        <dbReference type="Rhea" id="RHEA:24793"/>
        <dbReference type="ChEBI" id="CHEBI:15378"/>
        <dbReference type="ChEBI" id="CHEBI:29985"/>
        <dbReference type="ChEBI" id="CHEBI:58278"/>
        <dbReference type="ChEBI" id="CHEBI:58359"/>
        <dbReference type="ChEBI" id="CHEBI:58475"/>
        <dbReference type="ChEBI" id="CHEBI:58525"/>
        <dbReference type="EC" id="4.3.2.10"/>
    </reaction>
</comment>
<dbReference type="PANTHER" id="PTHR36373:SF1">
    <property type="entry name" value="EXPRESSED PROTEIN"/>
    <property type="match status" value="1"/>
</dbReference>
<dbReference type="InterPro" id="IPR011060">
    <property type="entry name" value="RibuloseP-bd_barrel"/>
</dbReference>
<dbReference type="InterPro" id="IPR017926">
    <property type="entry name" value="GATASE"/>
</dbReference>
<dbReference type="FunFam" id="3.40.50.880:FF:000036">
    <property type="entry name" value="Imidazole glycerol phosphate synthase hisHF"/>
    <property type="match status" value="1"/>
</dbReference>
<evidence type="ECO:0000256" key="7">
    <source>
        <dbReference type="ARBA" id="ARBA00047838"/>
    </source>
</evidence>
<dbReference type="InterPro" id="IPR006062">
    <property type="entry name" value="His_biosynth"/>
</dbReference>
<comment type="catalytic activity">
    <reaction evidence="8">
        <text>L-glutamine + H2O = L-glutamate + NH4(+)</text>
        <dbReference type="Rhea" id="RHEA:15889"/>
        <dbReference type="ChEBI" id="CHEBI:15377"/>
        <dbReference type="ChEBI" id="CHEBI:28938"/>
        <dbReference type="ChEBI" id="CHEBI:29985"/>
        <dbReference type="ChEBI" id="CHEBI:58359"/>
        <dbReference type="EC" id="3.5.1.2"/>
    </reaction>
</comment>